<evidence type="ECO:0000313" key="2">
    <source>
        <dbReference type="EMBL" id="MEK0307085.1"/>
    </source>
</evidence>
<sequence>IWSYWVQRGRLDTVGGHLRRGPAPEGRDATGPQPTNKVRSVPDHGLDGGPVEAGRAAVTG</sequence>
<name>A0ABU8ZQ32_9BIFI</name>
<feature type="non-terminal residue" evidence="2">
    <location>
        <position position="1"/>
    </location>
</feature>
<dbReference type="RefSeq" id="WP_340469664.1">
    <property type="nucleotide sequence ID" value="NZ_JBANBB010000001.1"/>
</dbReference>
<proteinExistence type="predicted"/>
<reference evidence="2 3" key="1">
    <citation type="submission" date="2024-02" db="EMBL/GenBank/DDBJ databases">
        <title>Bifidobacterium honeyensis sp. nov., isolated from the comb honey.</title>
        <authorList>
            <person name="Liu W."/>
            <person name="Li Y."/>
        </authorList>
    </citation>
    <scope>NUCLEOTIDE SEQUENCE [LARGE SCALE GENOMIC DNA]</scope>
    <source>
        <strain evidence="2 3">IMAU50988</strain>
    </source>
</reference>
<evidence type="ECO:0000313" key="3">
    <source>
        <dbReference type="Proteomes" id="UP001373159"/>
    </source>
</evidence>
<feature type="region of interest" description="Disordered" evidence="1">
    <location>
        <begin position="13"/>
        <end position="60"/>
    </location>
</feature>
<comment type="caution">
    <text evidence="2">The sequence shown here is derived from an EMBL/GenBank/DDBJ whole genome shotgun (WGS) entry which is preliminary data.</text>
</comment>
<gene>
    <name evidence="2" type="ORF">V8P97_06380</name>
</gene>
<organism evidence="2 3">
    <name type="scientific">Bifidobacterium favimelis</name>
    <dbReference type="NCBI Taxonomy" id="3122979"/>
    <lineage>
        <taxon>Bacteria</taxon>
        <taxon>Bacillati</taxon>
        <taxon>Actinomycetota</taxon>
        <taxon>Actinomycetes</taxon>
        <taxon>Bifidobacteriales</taxon>
        <taxon>Bifidobacteriaceae</taxon>
        <taxon>Bifidobacterium</taxon>
    </lineage>
</organism>
<protein>
    <submittedName>
        <fullName evidence="2">Uncharacterized protein</fullName>
    </submittedName>
</protein>
<evidence type="ECO:0000256" key="1">
    <source>
        <dbReference type="SAM" id="MobiDB-lite"/>
    </source>
</evidence>
<keyword evidence="3" id="KW-1185">Reference proteome</keyword>
<accession>A0ABU8ZQ32</accession>
<dbReference type="Proteomes" id="UP001373159">
    <property type="component" value="Unassembled WGS sequence"/>
</dbReference>
<dbReference type="EMBL" id="JBANBB010000001">
    <property type="protein sequence ID" value="MEK0307085.1"/>
    <property type="molecule type" value="Genomic_DNA"/>
</dbReference>